<dbReference type="Gene3D" id="2.130.10.10">
    <property type="entry name" value="YVTN repeat-like/Quinoprotein amine dehydrogenase"/>
    <property type="match status" value="1"/>
</dbReference>
<proteinExistence type="predicted"/>
<dbReference type="GO" id="GO:0030042">
    <property type="term" value="P:actin filament depolymerization"/>
    <property type="evidence" value="ECO:0007669"/>
    <property type="project" value="TreeGrafter"/>
</dbReference>
<dbReference type="PANTHER" id="PTHR19856:SF0">
    <property type="entry name" value="WD REPEAT-CONTAINING PROTEIN 1"/>
    <property type="match status" value="1"/>
</dbReference>
<dbReference type="InterPro" id="IPR036322">
    <property type="entry name" value="WD40_repeat_dom_sf"/>
</dbReference>
<feature type="repeat" description="WD" evidence="3">
    <location>
        <begin position="397"/>
        <end position="438"/>
    </location>
</feature>
<name>A0A9W8DP45_9FUNG</name>
<accession>A0A9W8DP45</accession>
<dbReference type="PROSITE" id="PS50082">
    <property type="entry name" value="WD_REPEATS_2"/>
    <property type="match status" value="1"/>
</dbReference>
<sequence length="444" mass="49975">MDAQSLASDKGKICQTLFIQFHNTILFLLGNTSINNHGVIEDTFSQMTFSFSQFLLTAQGGLSCAFDEFIEGDLLLVQFRTLFVDYHQNVLLLLTEMYGDSIDRVYIAEVSMTLDVRYSGILSLLKGIAKYNLEIHYDCLKVAFKAYLQITDGVIESIPEINPQDIKVDDNKYMDLDNRNNNHGNIIVVYNDQTEGKEKILKFFWENLFKRANSVINLYGAVKGVDKQALYNEFNAWYRASSAGTGKPADGFIRPQGEDDSDSYEYTGHTVQTTVARILPSGFYGASGDKHGNIHVWHTQGEEYKQIYKYKFLAGAVKDLDWDTDSKRIVVVGEGTSVNAHVFIFDSGKQCWKYIGATKTTCAYLFCKSRSFRIVTGSEDYQAIVNEGPPFKIDTGMTCHQSFVNDVRYSPSGDQFVTVGADKVIILYKGKTREKIREIGNGVA</sequence>
<keyword evidence="1 3" id="KW-0853">WD repeat</keyword>
<organism evidence="4 5">
    <name type="scientific">Mycoemilia scoparia</name>
    <dbReference type="NCBI Taxonomy" id="417184"/>
    <lineage>
        <taxon>Eukaryota</taxon>
        <taxon>Fungi</taxon>
        <taxon>Fungi incertae sedis</taxon>
        <taxon>Zoopagomycota</taxon>
        <taxon>Kickxellomycotina</taxon>
        <taxon>Kickxellomycetes</taxon>
        <taxon>Kickxellales</taxon>
        <taxon>Kickxellaceae</taxon>
        <taxon>Mycoemilia</taxon>
    </lineage>
</organism>
<dbReference type="AlphaFoldDB" id="A0A9W8DP45"/>
<reference evidence="4" key="1">
    <citation type="submission" date="2022-07" db="EMBL/GenBank/DDBJ databases">
        <title>Phylogenomic reconstructions and comparative analyses of Kickxellomycotina fungi.</title>
        <authorList>
            <person name="Reynolds N.K."/>
            <person name="Stajich J.E."/>
            <person name="Barry K."/>
            <person name="Grigoriev I.V."/>
            <person name="Crous P."/>
            <person name="Smith M.E."/>
        </authorList>
    </citation>
    <scope>NUCLEOTIDE SEQUENCE</scope>
    <source>
        <strain evidence="4">NBRC 100468</strain>
    </source>
</reference>
<dbReference type="OrthoDB" id="2306at2759"/>
<dbReference type="GO" id="GO:0030864">
    <property type="term" value="C:cortical actin cytoskeleton"/>
    <property type="evidence" value="ECO:0007669"/>
    <property type="project" value="TreeGrafter"/>
</dbReference>
<dbReference type="InterPro" id="IPR015943">
    <property type="entry name" value="WD40/YVTN_repeat-like_dom_sf"/>
</dbReference>
<dbReference type="InterPro" id="IPR001680">
    <property type="entry name" value="WD40_rpt"/>
</dbReference>
<evidence type="ECO:0000313" key="4">
    <source>
        <dbReference type="EMBL" id="KAJ1912347.1"/>
    </source>
</evidence>
<evidence type="ECO:0000256" key="3">
    <source>
        <dbReference type="PROSITE-ProRule" id="PRU00221"/>
    </source>
</evidence>
<comment type="caution">
    <text evidence="4">The sequence shown here is derived from an EMBL/GenBank/DDBJ whole genome shotgun (WGS) entry which is preliminary data.</text>
</comment>
<gene>
    <name evidence="4" type="primary">WDR1</name>
    <name evidence="4" type="ORF">H4219_005636</name>
</gene>
<evidence type="ECO:0000313" key="5">
    <source>
        <dbReference type="Proteomes" id="UP001150538"/>
    </source>
</evidence>
<evidence type="ECO:0000256" key="1">
    <source>
        <dbReference type="ARBA" id="ARBA00022574"/>
    </source>
</evidence>
<dbReference type="GO" id="GO:0051015">
    <property type="term" value="F:actin filament binding"/>
    <property type="evidence" value="ECO:0007669"/>
    <property type="project" value="TreeGrafter"/>
</dbReference>
<dbReference type="Pfam" id="PF00400">
    <property type="entry name" value="WD40"/>
    <property type="match status" value="1"/>
</dbReference>
<dbReference type="SMART" id="SM00320">
    <property type="entry name" value="WD40"/>
    <property type="match status" value="3"/>
</dbReference>
<dbReference type="EMBL" id="JANBPU010000354">
    <property type="protein sequence ID" value="KAJ1912347.1"/>
    <property type="molecule type" value="Genomic_DNA"/>
</dbReference>
<dbReference type="PANTHER" id="PTHR19856">
    <property type="entry name" value="WD-REPEATCONTAINING PROTEIN WDR1"/>
    <property type="match status" value="1"/>
</dbReference>
<dbReference type="SUPFAM" id="SSF50978">
    <property type="entry name" value="WD40 repeat-like"/>
    <property type="match status" value="1"/>
</dbReference>
<evidence type="ECO:0000256" key="2">
    <source>
        <dbReference type="ARBA" id="ARBA00022737"/>
    </source>
</evidence>
<dbReference type="Proteomes" id="UP001150538">
    <property type="component" value="Unassembled WGS sequence"/>
</dbReference>
<keyword evidence="2" id="KW-0677">Repeat</keyword>
<keyword evidence="5" id="KW-1185">Reference proteome</keyword>
<protein>
    <submittedName>
        <fullName evidence="4">WD repeat-containing protein 1</fullName>
    </submittedName>
</protein>